<evidence type="ECO:0000313" key="2">
    <source>
        <dbReference type="Proteomes" id="UP001153555"/>
    </source>
</evidence>
<accession>A0A9N7P3I4</accession>
<reference evidence="1" key="1">
    <citation type="submission" date="2019-12" db="EMBL/GenBank/DDBJ databases">
        <authorList>
            <person name="Scholes J."/>
        </authorList>
    </citation>
    <scope>NUCLEOTIDE SEQUENCE</scope>
</reference>
<name>A0A9N7P3I4_STRHE</name>
<protein>
    <submittedName>
        <fullName evidence="1">Arabinogalactan peptide 12</fullName>
    </submittedName>
</protein>
<evidence type="ECO:0000313" key="1">
    <source>
        <dbReference type="EMBL" id="CAA0842783.1"/>
    </source>
</evidence>
<sequence>MISWDAFRLVTPPWTNFFSARPSAAGAQNQVPTALNSPIPTLISQKGPSHDPIHPSAIETACCRATPPAIVVMAVMMAAQNAAAEVEAPAPGPSADASAFVPAIFACVVAAALGYLV</sequence>
<dbReference type="Proteomes" id="UP001153555">
    <property type="component" value="Unassembled WGS sequence"/>
</dbReference>
<comment type="caution">
    <text evidence="1">The sequence shown here is derived from an EMBL/GenBank/DDBJ whole genome shotgun (WGS) entry which is preliminary data.</text>
</comment>
<proteinExistence type="predicted"/>
<gene>
    <name evidence="1" type="ORF">SHERM_08638</name>
</gene>
<dbReference type="EMBL" id="CACSLK010034598">
    <property type="protein sequence ID" value="CAA0842783.1"/>
    <property type="molecule type" value="Genomic_DNA"/>
</dbReference>
<keyword evidence="2" id="KW-1185">Reference proteome</keyword>
<organism evidence="1 2">
    <name type="scientific">Striga hermonthica</name>
    <name type="common">Purple witchweed</name>
    <name type="synonym">Buchnera hermonthica</name>
    <dbReference type="NCBI Taxonomy" id="68872"/>
    <lineage>
        <taxon>Eukaryota</taxon>
        <taxon>Viridiplantae</taxon>
        <taxon>Streptophyta</taxon>
        <taxon>Embryophyta</taxon>
        <taxon>Tracheophyta</taxon>
        <taxon>Spermatophyta</taxon>
        <taxon>Magnoliopsida</taxon>
        <taxon>eudicotyledons</taxon>
        <taxon>Gunneridae</taxon>
        <taxon>Pentapetalae</taxon>
        <taxon>asterids</taxon>
        <taxon>lamiids</taxon>
        <taxon>Lamiales</taxon>
        <taxon>Orobanchaceae</taxon>
        <taxon>Buchnereae</taxon>
        <taxon>Striga</taxon>
    </lineage>
</organism>
<dbReference type="AlphaFoldDB" id="A0A9N7P3I4"/>